<proteinExistence type="predicted"/>
<reference evidence="5" key="1">
    <citation type="journal article" date="2019" name="Int. J. Syst. Evol. Microbiol.">
        <title>The Global Catalogue of Microorganisms (GCM) 10K type strain sequencing project: providing services to taxonomists for standard genome sequencing and annotation.</title>
        <authorList>
            <consortium name="The Broad Institute Genomics Platform"/>
            <consortium name="The Broad Institute Genome Sequencing Center for Infectious Disease"/>
            <person name="Wu L."/>
            <person name="Ma J."/>
        </authorList>
    </citation>
    <scope>NUCLEOTIDE SEQUENCE [LARGE SCALE GENOMIC DNA]</scope>
    <source>
        <strain evidence="5">CGMCC 1.14993</strain>
    </source>
</reference>
<dbReference type="InterPro" id="IPR006140">
    <property type="entry name" value="D-isomer_DH_NAD-bd"/>
</dbReference>
<dbReference type="Pfam" id="PF02826">
    <property type="entry name" value="2-Hacid_dh_C"/>
    <property type="match status" value="1"/>
</dbReference>
<dbReference type="OrthoDB" id="9805416at2"/>
<dbReference type="Proteomes" id="UP000626244">
    <property type="component" value="Unassembled WGS sequence"/>
</dbReference>
<protein>
    <submittedName>
        <fullName evidence="4">2-ketoacid reductase</fullName>
    </submittedName>
</protein>
<dbReference type="PANTHER" id="PTHR43333">
    <property type="entry name" value="2-HACID_DH_C DOMAIN-CONTAINING PROTEIN"/>
    <property type="match status" value="1"/>
</dbReference>
<keyword evidence="2" id="KW-0520">NAD</keyword>
<sequence length="309" mass="34862">MEIQKILVTSKLHHKLKTLIESFDIPKEFRFLPEDQVSKEDYEWADTFVGFRPTPNFEFGNIKWVHSLAAGVDSFMKLDWNKDLLLTRTIDVFGPKMSQYCLSYILQDAQLHEQFSNLQRERKWEFHIPKSLEEQKVVIYGTGEIGGYIGKTLSSLGMKVYGVSMSGEQKPYFEKVVTLHNAHTILDQTDWVIGVLPSTNETQSIINESTFMNLNGVGFINVGRGATVSDVDLLNALQSGNVRKAILDVFSIEPLPTSSELWEMPNVTITPHISAVTLPIDGVKCFVDTLSKLENGEAVKNKVVIDKGY</sequence>
<evidence type="ECO:0000313" key="5">
    <source>
        <dbReference type="Proteomes" id="UP000626244"/>
    </source>
</evidence>
<feature type="domain" description="D-isomer specific 2-hydroxyacid dehydrogenase NAD-binding" evidence="3">
    <location>
        <begin position="103"/>
        <end position="274"/>
    </location>
</feature>
<organism evidence="4 5">
    <name type="scientific">Gottfriedia solisilvae</name>
    <dbReference type="NCBI Taxonomy" id="1516104"/>
    <lineage>
        <taxon>Bacteria</taxon>
        <taxon>Bacillati</taxon>
        <taxon>Bacillota</taxon>
        <taxon>Bacilli</taxon>
        <taxon>Bacillales</taxon>
        <taxon>Bacillaceae</taxon>
        <taxon>Gottfriedia</taxon>
    </lineage>
</organism>
<keyword evidence="1" id="KW-0560">Oxidoreductase</keyword>
<dbReference type="SUPFAM" id="SSF51735">
    <property type="entry name" value="NAD(P)-binding Rossmann-fold domains"/>
    <property type="match status" value="1"/>
</dbReference>
<evidence type="ECO:0000256" key="1">
    <source>
        <dbReference type="ARBA" id="ARBA00023002"/>
    </source>
</evidence>
<evidence type="ECO:0000313" key="4">
    <source>
        <dbReference type="EMBL" id="GGI13179.1"/>
    </source>
</evidence>
<dbReference type="EMBL" id="BMHB01000001">
    <property type="protein sequence ID" value="GGI13179.1"/>
    <property type="molecule type" value="Genomic_DNA"/>
</dbReference>
<dbReference type="RefSeq" id="WP_087998060.1">
    <property type="nucleotide sequence ID" value="NZ_BMHB01000001.1"/>
</dbReference>
<accession>A0A8J3AHZ8</accession>
<dbReference type="CDD" id="cd05300">
    <property type="entry name" value="2-Hacid_dh_1"/>
    <property type="match status" value="1"/>
</dbReference>
<dbReference type="Gene3D" id="3.40.50.720">
    <property type="entry name" value="NAD(P)-binding Rossmann-like Domain"/>
    <property type="match status" value="2"/>
</dbReference>
<evidence type="ECO:0000256" key="2">
    <source>
        <dbReference type="ARBA" id="ARBA00023027"/>
    </source>
</evidence>
<dbReference type="PANTHER" id="PTHR43333:SF1">
    <property type="entry name" value="D-ISOMER SPECIFIC 2-HYDROXYACID DEHYDROGENASE NAD-BINDING DOMAIN-CONTAINING PROTEIN"/>
    <property type="match status" value="1"/>
</dbReference>
<dbReference type="AlphaFoldDB" id="A0A8J3AHZ8"/>
<comment type="caution">
    <text evidence="4">The sequence shown here is derived from an EMBL/GenBank/DDBJ whole genome shotgun (WGS) entry which is preliminary data.</text>
</comment>
<dbReference type="InterPro" id="IPR036291">
    <property type="entry name" value="NAD(P)-bd_dom_sf"/>
</dbReference>
<name>A0A8J3AHZ8_9BACI</name>
<dbReference type="GO" id="GO:0016491">
    <property type="term" value="F:oxidoreductase activity"/>
    <property type="evidence" value="ECO:0007669"/>
    <property type="project" value="UniProtKB-KW"/>
</dbReference>
<dbReference type="GO" id="GO:0051287">
    <property type="term" value="F:NAD binding"/>
    <property type="evidence" value="ECO:0007669"/>
    <property type="project" value="InterPro"/>
</dbReference>
<keyword evidence="5" id="KW-1185">Reference proteome</keyword>
<gene>
    <name evidence="4" type="primary">ghrA</name>
    <name evidence="4" type="ORF">GCM10007380_16620</name>
</gene>
<evidence type="ECO:0000259" key="3">
    <source>
        <dbReference type="Pfam" id="PF02826"/>
    </source>
</evidence>